<organism evidence="7 8">
    <name type="scientific">Amycolatopsis minnesotensis</name>
    <dbReference type="NCBI Taxonomy" id="337894"/>
    <lineage>
        <taxon>Bacteria</taxon>
        <taxon>Bacillati</taxon>
        <taxon>Actinomycetota</taxon>
        <taxon>Actinomycetes</taxon>
        <taxon>Pseudonocardiales</taxon>
        <taxon>Pseudonocardiaceae</taxon>
        <taxon>Amycolatopsis</taxon>
    </lineage>
</organism>
<dbReference type="RefSeq" id="WP_344417519.1">
    <property type="nucleotide sequence ID" value="NZ_BAAANN010000009.1"/>
</dbReference>
<sequence length="284" mass="29479">MADERARPVPGKYPVRFGVAEVLRDADRAGGWLLSVDGISQSYVDLEDPAHLEFDYVRRIADLLDLVPDGPLDILHVGGGAGTIARYAEATRPGSHQVVVDADGELVALVERQFGLTSDGIGVIVGDGRAVVEAYQAESADFVVLDAFQGASVPARLATVEFLTAVAAVLRPGGTVVLNISDGSGLAFAKRVAATVSAVFPHALLLAEPMVLRGRRFSNLVLAGSTAELPVGPLRATAAAAVFPSRCVAGADLRELCGAAEPLTDADPVTGPLPPPDPFSPRGE</sequence>
<keyword evidence="3 4" id="KW-0620">Polyamine biosynthesis</keyword>
<accession>A0ABN2QRV2</accession>
<dbReference type="SUPFAM" id="SSF53335">
    <property type="entry name" value="S-adenosyl-L-methionine-dependent methyltransferases"/>
    <property type="match status" value="1"/>
</dbReference>
<comment type="similarity">
    <text evidence="1">Belongs to the spermidine/spermine synthase family.</text>
</comment>
<dbReference type="Pfam" id="PF01564">
    <property type="entry name" value="Spermine_synth"/>
    <property type="match status" value="1"/>
</dbReference>
<dbReference type="PANTHER" id="PTHR43317">
    <property type="entry name" value="THERMOSPERMINE SYNTHASE ACAULIS5"/>
    <property type="match status" value="1"/>
</dbReference>
<feature type="region of interest" description="Disordered" evidence="5">
    <location>
        <begin position="262"/>
        <end position="284"/>
    </location>
</feature>
<dbReference type="Proteomes" id="UP001501116">
    <property type="component" value="Unassembled WGS sequence"/>
</dbReference>
<feature type="active site" description="Proton acceptor" evidence="4">
    <location>
        <position position="146"/>
    </location>
</feature>
<evidence type="ECO:0000256" key="5">
    <source>
        <dbReference type="SAM" id="MobiDB-lite"/>
    </source>
</evidence>
<evidence type="ECO:0000256" key="2">
    <source>
        <dbReference type="ARBA" id="ARBA00022679"/>
    </source>
</evidence>
<evidence type="ECO:0000256" key="1">
    <source>
        <dbReference type="ARBA" id="ARBA00007867"/>
    </source>
</evidence>
<proteinExistence type="inferred from homology"/>
<reference evidence="7 8" key="1">
    <citation type="journal article" date="2019" name="Int. J. Syst. Evol. Microbiol.">
        <title>The Global Catalogue of Microorganisms (GCM) 10K type strain sequencing project: providing services to taxonomists for standard genome sequencing and annotation.</title>
        <authorList>
            <consortium name="The Broad Institute Genomics Platform"/>
            <consortium name="The Broad Institute Genome Sequencing Center for Infectious Disease"/>
            <person name="Wu L."/>
            <person name="Ma J."/>
        </authorList>
    </citation>
    <scope>NUCLEOTIDE SEQUENCE [LARGE SCALE GENOMIC DNA]</scope>
    <source>
        <strain evidence="7 8">JCM 14545</strain>
    </source>
</reference>
<evidence type="ECO:0000256" key="4">
    <source>
        <dbReference type="PROSITE-ProRule" id="PRU00354"/>
    </source>
</evidence>
<evidence type="ECO:0000259" key="6">
    <source>
        <dbReference type="PROSITE" id="PS51006"/>
    </source>
</evidence>
<comment type="caution">
    <text evidence="7">The sequence shown here is derived from an EMBL/GenBank/DDBJ whole genome shotgun (WGS) entry which is preliminary data.</text>
</comment>
<gene>
    <name evidence="7" type="ORF">GCM10009754_27510</name>
</gene>
<feature type="domain" description="PABS" evidence="6">
    <location>
        <begin position="1"/>
        <end position="227"/>
    </location>
</feature>
<dbReference type="EMBL" id="BAAANN010000009">
    <property type="protein sequence ID" value="GAA1956163.1"/>
    <property type="molecule type" value="Genomic_DNA"/>
</dbReference>
<dbReference type="InterPro" id="IPR029063">
    <property type="entry name" value="SAM-dependent_MTases_sf"/>
</dbReference>
<protein>
    <submittedName>
        <fullName evidence="7">Fused MFS/spermidine synthase</fullName>
    </submittedName>
</protein>
<keyword evidence="2 4" id="KW-0808">Transferase</keyword>
<dbReference type="PROSITE" id="PS51006">
    <property type="entry name" value="PABS_2"/>
    <property type="match status" value="1"/>
</dbReference>
<dbReference type="InterPro" id="IPR030374">
    <property type="entry name" value="PABS"/>
</dbReference>
<evidence type="ECO:0000313" key="7">
    <source>
        <dbReference type="EMBL" id="GAA1956163.1"/>
    </source>
</evidence>
<dbReference type="CDD" id="cd02440">
    <property type="entry name" value="AdoMet_MTases"/>
    <property type="match status" value="1"/>
</dbReference>
<keyword evidence="8" id="KW-1185">Reference proteome</keyword>
<dbReference type="NCBIfam" id="NF037959">
    <property type="entry name" value="MFS_SpdSyn"/>
    <property type="match status" value="1"/>
</dbReference>
<evidence type="ECO:0000313" key="8">
    <source>
        <dbReference type="Proteomes" id="UP001501116"/>
    </source>
</evidence>
<evidence type="ECO:0000256" key="3">
    <source>
        <dbReference type="ARBA" id="ARBA00023115"/>
    </source>
</evidence>
<name>A0ABN2QRV2_9PSEU</name>
<dbReference type="Gene3D" id="3.40.50.150">
    <property type="entry name" value="Vaccinia Virus protein VP39"/>
    <property type="match status" value="1"/>
</dbReference>
<dbReference type="PANTHER" id="PTHR43317:SF1">
    <property type="entry name" value="THERMOSPERMINE SYNTHASE ACAULIS5"/>
    <property type="match status" value="1"/>
</dbReference>
<feature type="compositionally biased region" description="Pro residues" evidence="5">
    <location>
        <begin position="271"/>
        <end position="284"/>
    </location>
</feature>